<dbReference type="PANTHER" id="PTHR36216">
    <property type="entry name" value="TRANSCRIPTIONAL REGULATOR, TRMB"/>
    <property type="match status" value="1"/>
</dbReference>
<dbReference type="InterPro" id="IPR036390">
    <property type="entry name" value="WH_DNA-bd_sf"/>
</dbReference>
<dbReference type="PATRIC" id="fig|1227455.4.peg.1418"/>
<organism evidence="2 3">
    <name type="scientific">Halococcus saccharolyticus DSM 5350</name>
    <dbReference type="NCBI Taxonomy" id="1227455"/>
    <lineage>
        <taxon>Archaea</taxon>
        <taxon>Methanobacteriati</taxon>
        <taxon>Methanobacteriota</taxon>
        <taxon>Stenosarchaea group</taxon>
        <taxon>Halobacteria</taxon>
        <taxon>Halobacteriales</taxon>
        <taxon>Halococcaceae</taxon>
        <taxon>Halococcus</taxon>
    </lineage>
</organism>
<protein>
    <submittedName>
        <fullName evidence="2">ArsR family transcriptional regulator</fullName>
    </submittedName>
</protein>
<dbReference type="SUPFAM" id="SSF46785">
    <property type="entry name" value="Winged helix' DNA-binding domain"/>
    <property type="match status" value="2"/>
</dbReference>
<accession>M0MLL4</accession>
<feature type="domain" description="HVO-0163 N-terminal HTH" evidence="1">
    <location>
        <begin position="2"/>
        <end position="71"/>
    </location>
</feature>
<evidence type="ECO:0000259" key="1">
    <source>
        <dbReference type="Pfam" id="PF24266"/>
    </source>
</evidence>
<gene>
    <name evidence="2" type="ORF">C449_06960</name>
</gene>
<dbReference type="EMBL" id="AOMD01000018">
    <property type="protein sequence ID" value="EMA45345.1"/>
    <property type="molecule type" value="Genomic_DNA"/>
</dbReference>
<dbReference type="PANTHER" id="PTHR36216:SF1">
    <property type="entry name" value="HTH ARSR-TYPE DOMAIN-CONTAINING PROTEIN"/>
    <property type="match status" value="1"/>
</dbReference>
<keyword evidence="3" id="KW-1185">Reference proteome</keyword>
<dbReference type="Pfam" id="PF24266">
    <property type="entry name" value="HTH_HVO_0163_N"/>
    <property type="match status" value="1"/>
</dbReference>
<dbReference type="InParanoid" id="M0MLL4"/>
<dbReference type="InterPro" id="IPR056504">
    <property type="entry name" value="HTH_HVO_0163_N"/>
</dbReference>
<proteinExistence type="predicted"/>
<name>M0MLL4_9EURY</name>
<dbReference type="Proteomes" id="UP000011669">
    <property type="component" value="Unassembled WGS sequence"/>
</dbReference>
<dbReference type="Gene3D" id="1.10.10.10">
    <property type="entry name" value="Winged helix-like DNA-binding domain superfamily/Winged helix DNA-binding domain"/>
    <property type="match status" value="2"/>
</dbReference>
<sequence>MSETRDRIARHVHTHPGVHFNDLVRTLDLAPGQVQYHLKQLLTADSVVDEQLYGQTHYYPPEYNDWRRGALALLRRETVGDIVAVLCEHGSARPQWVADELDIARSTLEWHLDHLVEESVVVKHRDERNHVTLRLTRQDETAALLDEISPSTPERMVDRFTRLTDRLLDEPRSSE</sequence>
<dbReference type="AlphaFoldDB" id="M0MLL4"/>
<dbReference type="RefSeq" id="WP_006077250.1">
    <property type="nucleotide sequence ID" value="NZ_AOMD01000018.1"/>
</dbReference>
<reference evidence="2 3" key="1">
    <citation type="journal article" date="2014" name="PLoS Genet.">
        <title>Phylogenetically driven sequencing of extremely halophilic archaea reveals strategies for static and dynamic osmo-response.</title>
        <authorList>
            <person name="Becker E.A."/>
            <person name="Seitzer P.M."/>
            <person name="Tritt A."/>
            <person name="Larsen D."/>
            <person name="Krusor M."/>
            <person name="Yao A.I."/>
            <person name="Wu D."/>
            <person name="Madern D."/>
            <person name="Eisen J.A."/>
            <person name="Darling A.E."/>
            <person name="Facciotti M.T."/>
        </authorList>
    </citation>
    <scope>NUCLEOTIDE SEQUENCE [LARGE SCALE GENOMIC DNA]</scope>
    <source>
        <strain evidence="2 3">DSM 5350</strain>
    </source>
</reference>
<dbReference type="OrthoDB" id="28610at2157"/>
<comment type="caution">
    <text evidence="2">The sequence shown here is derived from an EMBL/GenBank/DDBJ whole genome shotgun (WGS) entry which is preliminary data.</text>
</comment>
<evidence type="ECO:0000313" key="3">
    <source>
        <dbReference type="Proteomes" id="UP000011669"/>
    </source>
</evidence>
<evidence type="ECO:0000313" key="2">
    <source>
        <dbReference type="EMBL" id="EMA45345.1"/>
    </source>
</evidence>
<dbReference type="STRING" id="1227455.C449_06960"/>
<dbReference type="InterPro" id="IPR036388">
    <property type="entry name" value="WH-like_DNA-bd_sf"/>
</dbReference>